<dbReference type="Gene3D" id="2.30.29.170">
    <property type="match status" value="2"/>
</dbReference>
<comment type="subcellular location">
    <subcellularLocation>
        <location evidence="1">Cytoplasm</location>
        <location evidence="1">Cytoskeleton</location>
        <location evidence="1">Cilium axoneme</location>
    </subcellularLocation>
</comment>
<feature type="domain" description="DM10" evidence="7">
    <location>
        <begin position="277"/>
        <end position="403"/>
    </location>
</feature>
<protein>
    <recommendedName>
        <fullName evidence="7">DM10 domain-containing protein</fullName>
    </recommendedName>
</protein>
<evidence type="ECO:0000256" key="5">
    <source>
        <dbReference type="ARBA" id="ARBA00023273"/>
    </source>
</evidence>
<dbReference type="Proteomes" id="UP000789390">
    <property type="component" value="Unassembled WGS sequence"/>
</dbReference>
<comment type="caution">
    <text evidence="8">The sequence shown here is derived from an EMBL/GenBank/DDBJ whole genome shotgun (WGS) entry which is preliminary data.</text>
</comment>
<dbReference type="GO" id="GO:0000281">
    <property type="term" value="P:mitotic cytokinesis"/>
    <property type="evidence" value="ECO:0007669"/>
    <property type="project" value="TreeGrafter"/>
</dbReference>
<reference evidence="8" key="1">
    <citation type="submission" date="2021-11" db="EMBL/GenBank/DDBJ databases">
        <authorList>
            <person name="Schell T."/>
        </authorList>
    </citation>
    <scope>NUCLEOTIDE SEQUENCE</scope>
    <source>
        <strain evidence="8">M5</strain>
    </source>
</reference>
<dbReference type="InterPro" id="IPR006602">
    <property type="entry name" value="DM10_dom"/>
</dbReference>
<evidence type="ECO:0000313" key="9">
    <source>
        <dbReference type="Proteomes" id="UP000789390"/>
    </source>
</evidence>
<evidence type="ECO:0000256" key="4">
    <source>
        <dbReference type="ARBA" id="ARBA00023212"/>
    </source>
</evidence>
<organism evidence="8 9">
    <name type="scientific">Daphnia galeata</name>
    <dbReference type="NCBI Taxonomy" id="27404"/>
    <lineage>
        <taxon>Eukaryota</taxon>
        <taxon>Metazoa</taxon>
        <taxon>Ecdysozoa</taxon>
        <taxon>Arthropoda</taxon>
        <taxon>Crustacea</taxon>
        <taxon>Branchiopoda</taxon>
        <taxon>Diplostraca</taxon>
        <taxon>Cladocera</taxon>
        <taxon>Anomopoda</taxon>
        <taxon>Daphniidae</taxon>
        <taxon>Daphnia</taxon>
    </lineage>
</organism>
<dbReference type="GO" id="GO:0043014">
    <property type="term" value="F:alpha-tubulin binding"/>
    <property type="evidence" value="ECO:0007669"/>
    <property type="project" value="TreeGrafter"/>
</dbReference>
<accession>A0A8J2RKF0</accession>
<dbReference type="Pfam" id="PF06565">
    <property type="entry name" value="DM10_dom"/>
    <property type="match status" value="2"/>
</dbReference>
<evidence type="ECO:0000256" key="2">
    <source>
        <dbReference type="ARBA" id="ARBA00022490"/>
    </source>
</evidence>
<dbReference type="SMART" id="SM00676">
    <property type="entry name" value="DM10"/>
    <property type="match status" value="2"/>
</dbReference>
<keyword evidence="4" id="KW-0206">Cytoskeleton</keyword>
<dbReference type="PANTHER" id="PTHR12086:SF9">
    <property type="entry name" value="EF-HAND DOMAIN-CONTAINING PROTEIN 1"/>
    <property type="match status" value="1"/>
</dbReference>
<feature type="domain" description="DM10" evidence="7">
    <location>
        <begin position="113"/>
        <end position="233"/>
    </location>
</feature>
<evidence type="ECO:0000256" key="6">
    <source>
        <dbReference type="SAM" id="MobiDB-lite"/>
    </source>
</evidence>
<name>A0A8J2RKF0_9CRUS</name>
<dbReference type="InterPro" id="IPR040193">
    <property type="entry name" value="EFHC1/EFHC2/EFHB"/>
</dbReference>
<evidence type="ECO:0000259" key="7">
    <source>
        <dbReference type="PROSITE" id="PS51336"/>
    </source>
</evidence>
<evidence type="ECO:0000256" key="3">
    <source>
        <dbReference type="ARBA" id="ARBA00022737"/>
    </source>
</evidence>
<dbReference type="GO" id="GO:0007052">
    <property type="term" value="P:mitotic spindle organization"/>
    <property type="evidence" value="ECO:0007669"/>
    <property type="project" value="TreeGrafter"/>
</dbReference>
<gene>
    <name evidence="8" type="ORF">DGAL_LOCUS9560</name>
</gene>
<dbReference type="GO" id="GO:0060285">
    <property type="term" value="P:cilium-dependent cell motility"/>
    <property type="evidence" value="ECO:0007669"/>
    <property type="project" value="TreeGrafter"/>
</dbReference>
<dbReference type="FunFam" id="2.30.29.170:FF:000004">
    <property type="entry name" value="EF-hand domain containing 2"/>
    <property type="match status" value="1"/>
</dbReference>
<keyword evidence="9" id="KW-1185">Reference proteome</keyword>
<proteinExistence type="predicted"/>
<dbReference type="GO" id="GO:0005930">
    <property type="term" value="C:axoneme"/>
    <property type="evidence" value="ECO:0007669"/>
    <property type="project" value="UniProtKB-SubCell"/>
</dbReference>
<keyword evidence="2" id="KW-0963">Cytoplasm</keyword>
<evidence type="ECO:0000256" key="1">
    <source>
        <dbReference type="ARBA" id="ARBA00004430"/>
    </source>
</evidence>
<evidence type="ECO:0000313" key="8">
    <source>
        <dbReference type="EMBL" id="CAH0106405.1"/>
    </source>
</evidence>
<dbReference type="OrthoDB" id="10255210at2759"/>
<dbReference type="GO" id="GO:0072686">
    <property type="term" value="C:mitotic spindle"/>
    <property type="evidence" value="ECO:0007669"/>
    <property type="project" value="TreeGrafter"/>
</dbReference>
<keyword evidence="5" id="KW-0966">Cell projection</keyword>
<dbReference type="AlphaFoldDB" id="A0A8J2RKF0"/>
<dbReference type="EMBL" id="CAKKLH010000223">
    <property type="protein sequence ID" value="CAH0106405.1"/>
    <property type="molecule type" value="Genomic_DNA"/>
</dbReference>
<dbReference type="PANTHER" id="PTHR12086">
    <property type="entry name" value="EF-HAND DOMAIN C-TERMINAL CONTAINING PROTEIN"/>
    <property type="match status" value="1"/>
</dbReference>
<sequence>MLPGIGQKTIKSNYRKCQTLHFHDGVPLPKANGVSTSSGNFNNNFPSSHLENDYDYDLHRFRPSQLVAARSAIHFERDSKHMDRELAGLSPPIYPPYKSDASRPFIPKTVLYDRLTLRFDGFYFEDSVAWGYSRRTVHPVKLCYYLEDDTISVHEPVTPNSGRPQGKLVRRHKVLKSSHDFKTEKEDNQNNENPQKFWHWKDLNVASDVDIFGRRFRLTNCNQWTREFLMSAGIQVNAPEDVPESHPPLKKNEAAAARSRSAPQHRNHPLKKFLEHDGQILRFGCVWDRRGEENVALDERMKPYVLRYFLVDDTIQITDAEFESNQKRGLYSSNRAQEAVLLRRQRLPKEPRPIMTSPADAADITFCDPQDLMLGNVIPVHGRRFVLVETGDEFTRSFYRNHFDVVDFTPVQLD</sequence>
<feature type="region of interest" description="Disordered" evidence="6">
    <location>
        <begin position="239"/>
        <end position="266"/>
    </location>
</feature>
<dbReference type="PROSITE" id="PS51336">
    <property type="entry name" value="DM10"/>
    <property type="match status" value="2"/>
</dbReference>
<keyword evidence="3" id="KW-0677">Repeat</keyword>